<sequence>MNWLQINLTTVALAALALGWLGMGVELASLAMPGLACLALACLWAVYTWCRPDARIGAAAGHVIGLIVFTHAAAALDYAVVATGAPLVDQVLATLDGRLGFDWTAWHATVRGSRMLSLVLPLAYDSGMPQIALVVLLLSFTGRFAELRQFANAMTGACLATIAISGLIPAAGAFVHFGGSPGELATLSHFAPLRAHTLTVVDLSALQGLISMPSFHAVMAVLLAYAVRRCRAAFAVLAPLNALVLLSTLSEGGHYLVDVLAGIALAIVAIKLARRHGVPLKTPSLPTPALASEPVHERGLAATRQVSGETS</sequence>
<feature type="domain" description="Inositolphosphotransferase Aur1/Ipt1" evidence="2">
    <location>
        <begin position="92"/>
        <end position="271"/>
    </location>
</feature>
<dbReference type="GO" id="GO:0016020">
    <property type="term" value="C:membrane"/>
    <property type="evidence" value="ECO:0007669"/>
    <property type="project" value="UniProtKB-SubCell"/>
</dbReference>
<feature type="transmembrane region" description="Helical" evidence="1">
    <location>
        <begin position="157"/>
        <end position="177"/>
    </location>
</feature>
<evidence type="ECO:0000313" key="3">
    <source>
        <dbReference type="EMBL" id="VVD61064.1"/>
    </source>
</evidence>
<dbReference type="AlphaFoldDB" id="A0A5E4REX5"/>
<feature type="transmembrane region" description="Helical" evidence="1">
    <location>
        <begin position="205"/>
        <end position="225"/>
    </location>
</feature>
<dbReference type="InterPro" id="IPR036938">
    <property type="entry name" value="PAP2/HPO_sf"/>
</dbReference>
<dbReference type="RefSeq" id="WP_150689376.1">
    <property type="nucleotide sequence ID" value="NZ_CABPSJ010000001.1"/>
</dbReference>
<feature type="transmembrane region" description="Helical" evidence="1">
    <location>
        <begin position="127"/>
        <end position="145"/>
    </location>
</feature>
<name>A0A5E4REX5_9BURK</name>
<keyword evidence="1" id="KW-0472">Membrane</keyword>
<feature type="transmembrane region" description="Helical" evidence="1">
    <location>
        <begin position="255"/>
        <end position="273"/>
    </location>
</feature>
<feature type="transmembrane region" description="Helical" evidence="1">
    <location>
        <begin position="232"/>
        <end position="249"/>
    </location>
</feature>
<gene>
    <name evidence="3" type="ORF">PCO31110_00103</name>
</gene>
<evidence type="ECO:0000256" key="1">
    <source>
        <dbReference type="SAM" id="Phobius"/>
    </source>
</evidence>
<keyword evidence="1" id="KW-0812">Transmembrane</keyword>
<evidence type="ECO:0000313" key="4">
    <source>
        <dbReference type="Proteomes" id="UP000337189"/>
    </source>
</evidence>
<dbReference type="Proteomes" id="UP000337189">
    <property type="component" value="Unassembled WGS sequence"/>
</dbReference>
<evidence type="ECO:0000259" key="2">
    <source>
        <dbReference type="Pfam" id="PF14378"/>
    </source>
</evidence>
<dbReference type="SUPFAM" id="SSF48317">
    <property type="entry name" value="Acid phosphatase/Vanadium-dependent haloperoxidase"/>
    <property type="match status" value="1"/>
</dbReference>
<dbReference type="Pfam" id="PF14378">
    <property type="entry name" value="PAP2_3"/>
    <property type="match status" value="1"/>
</dbReference>
<dbReference type="Gene3D" id="1.20.144.10">
    <property type="entry name" value="Phosphatidic acid phosphatase type 2/haloperoxidase"/>
    <property type="match status" value="1"/>
</dbReference>
<protein>
    <submittedName>
        <fullName evidence="3">PAP2 family protein</fullName>
    </submittedName>
</protein>
<dbReference type="OrthoDB" id="8967289at2"/>
<dbReference type="InterPro" id="IPR026841">
    <property type="entry name" value="Aur1/Ipt1"/>
</dbReference>
<keyword evidence="1" id="KW-1133">Transmembrane helix</keyword>
<feature type="transmembrane region" description="Helical" evidence="1">
    <location>
        <begin position="59"/>
        <end position="81"/>
    </location>
</feature>
<proteinExistence type="predicted"/>
<feature type="transmembrane region" description="Helical" evidence="1">
    <location>
        <begin position="27"/>
        <end position="47"/>
    </location>
</feature>
<reference evidence="3 4" key="1">
    <citation type="submission" date="2019-08" db="EMBL/GenBank/DDBJ databases">
        <authorList>
            <person name="Peeters C."/>
        </authorList>
    </citation>
    <scope>NUCLEOTIDE SEQUENCE [LARGE SCALE GENOMIC DNA]</scope>
    <source>
        <strain evidence="3 4">LMG 31110</strain>
    </source>
</reference>
<dbReference type="EMBL" id="CABPSJ010000001">
    <property type="protein sequence ID" value="VVD61064.1"/>
    <property type="molecule type" value="Genomic_DNA"/>
</dbReference>
<organism evidence="3 4">
    <name type="scientific">Pandoraea communis</name>
    <dbReference type="NCBI Taxonomy" id="2508297"/>
    <lineage>
        <taxon>Bacteria</taxon>
        <taxon>Pseudomonadati</taxon>
        <taxon>Pseudomonadota</taxon>
        <taxon>Betaproteobacteria</taxon>
        <taxon>Burkholderiales</taxon>
        <taxon>Burkholderiaceae</taxon>
        <taxon>Pandoraea</taxon>
    </lineage>
</organism>
<accession>A0A5E4REX5</accession>